<proteinExistence type="predicted"/>
<gene>
    <name evidence="2" type="ORF">JAAARDRAFT_35616</name>
</gene>
<reference evidence="3" key="1">
    <citation type="journal article" date="2014" name="Proc. Natl. Acad. Sci. U.S.A.">
        <title>Extensive sampling of basidiomycete genomes demonstrates inadequacy of the white-rot/brown-rot paradigm for wood decay fungi.</title>
        <authorList>
            <person name="Riley R."/>
            <person name="Salamov A.A."/>
            <person name="Brown D.W."/>
            <person name="Nagy L.G."/>
            <person name="Floudas D."/>
            <person name="Held B.W."/>
            <person name="Levasseur A."/>
            <person name="Lombard V."/>
            <person name="Morin E."/>
            <person name="Otillar R."/>
            <person name="Lindquist E.A."/>
            <person name="Sun H."/>
            <person name="LaButti K.M."/>
            <person name="Schmutz J."/>
            <person name="Jabbour D."/>
            <person name="Luo H."/>
            <person name="Baker S.E."/>
            <person name="Pisabarro A.G."/>
            <person name="Walton J.D."/>
            <person name="Blanchette R.A."/>
            <person name="Henrissat B."/>
            <person name="Martin F."/>
            <person name="Cullen D."/>
            <person name="Hibbett D.S."/>
            <person name="Grigoriev I.V."/>
        </authorList>
    </citation>
    <scope>NUCLEOTIDE SEQUENCE [LARGE SCALE GENOMIC DNA]</scope>
    <source>
        <strain evidence="3">MUCL 33604</strain>
    </source>
</reference>
<keyword evidence="3" id="KW-1185">Reference proteome</keyword>
<dbReference type="Pfam" id="PF20236">
    <property type="entry name" value="DUF6593"/>
    <property type="match status" value="1"/>
</dbReference>
<accession>A0A067PT43</accession>
<feature type="domain" description="DUF6593" evidence="1">
    <location>
        <begin position="9"/>
        <end position="164"/>
    </location>
</feature>
<dbReference type="OrthoDB" id="3360976at2759"/>
<dbReference type="AlphaFoldDB" id="A0A067PT43"/>
<dbReference type="InParanoid" id="A0A067PT43"/>
<protein>
    <recommendedName>
        <fullName evidence="1">DUF6593 domain-containing protein</fullName>
    </recommendedName>
</protein>
<sequence>MELTFSHESPSRTLLLNDKDEPVYRIESPHKLSHRTTTVTRYTESHNEGDASPLAQIEWHHFRSSEIEFEGKKMKLGTFLHGSGLLGRDRTFTAKDGRSYRWRIPAIGHLKLELNEEPNTPVARYHHSGFMSTRKNACLDIYPPGTHMLDEIVATFACVEKIQKDSQESEGVVEK</sequence>
<dbReference type="InterPro" id="IPR046528">
    <property type="entry name" value="DUF6593"/>
</dbReference>
<evidence type="ECO:0000313" key="2">
    <source>
        <dbReference type="EMBL" id="KDQ57020.1"/>
    </source>
</evidence>
<name>A0A067PT43_9AGAM</name>
<evidence type="ECO:0000259" key="1">
    <source>
        <dbReference type="Pfam" id="PF20236"/>
    </source>
</evidence>
<organism evidence="2 3">
    <name type="scientific">Jaapia argillacea MUCL 33604</name>
    <dbReference type="NCBI Taxonomy" id="933084"/>
    <lineage>
        <taxon>Eukaryota</taxon>
        <taxon>Fungi</taxon>
        <taxon>Dikarya</taxon>
        <taxon>Basidiomycota</taxon>
        <taxon>Agaricomycotina</taxon>
        <taxon>Agaricomycetes</taxon>
        <taxon>Agaricomycetidae</taxon>
        <taxon>Jaapiales</taxon>
        <taxon>Jaapiaceae</taxon>
        <taxon>Jaapia</taxon>
    </lineage>
</organism>
<dbReference type="Proteomes" id="UP000027265">
    <property type="component" value="Unassembled WGS sequence"/>
</dbReference>
<dbReference type="HOGENOM" id="CLU_084280_4_1_1"/>
<evidence type="ECO:0000313" key="3">
    <source>
        <dbReference type="Proteomes" id="UP000027265"/>
    </source>
</evidence>
<dbReference type="EMBL" id="KL197720">
    <property type="protein sequence ID" value="KDQ57020.1"/>
    <property type="molecule type" value="Genomic_DNA"/>
</dbReference>